<proteinExistence type="predicted"/>
<gene>
    <name evidence="1" type="ORF">APX70_00780</name>
</gene>
<sequence length="181" mass="20349">MRKKSLTLAFISVLLCALGATWLYVKQGAASAAVMYSTTWNDSKKCYINSYIPQYSRFSVVGKFVKLFTSEAFFRVYTDKGELLKSSEWLLWQSEFTTDERSQWVHGHAIYPTSTGYEGWNISECASLNDSKENALNGGFTARVAWSDSARRGPGSARSDARVLQDNFSMSSTTRQVTRVL</sequence>
<accession>A0A3M2V6T1</accession>
<evidence type="ECO:0000313" key="1">
    <source>
        <dbReference type="EMBL" id="RML34248.1"/>
    </source>
</evidence>
<dbReference type="AlphaFoldDB" id="A0A3M2V6T1"/>
<reference evidence="1 2" key="1">
    <citation type="submission" date="2018-08" db="EMBL/GenBank/DDBJ databases">
        <title>Recombination of ecologically and evolutionarily significant loci maintains genetic cohesion in the Pseudomonas syringae species complex.</title>
        <authorList>
            <person name="Dillon M."/>
            <person name="Thakur S."/>
            <person name="Almeida R.N.D."/>
            <person name="Weir B.S."/>
            <person name="Guttman D.S."/>
        </authorList>
    </citation>
    <scope>NUCLEOTIDE SEQUENCE [LARGE SCALE GENOMIC DNA]</scope>
    <source>
        <strain evidence="1 2">88_10</strain>
    </source>
</reference>
<dbReference type="EMBL" id="RBNL01004308">
    <property type="protein sequence ID" value="RML34248.1"/>
    <property type="molecule type" value="Genomic_DNA"/>
</dbReference>
<protein>
    <submittedName>
        <fullName evidence="1">Uncharacterized protein</fullName>
    </submittedName>
</protein>
<name>A0A3M2V6T1_PSEYM</name>
<dbReference type="Proteomes" id="UP000282378">
    <property type="component" value="Unassembled WGS sequence"/>
</dbReference>
<organism evidence="1 2">
    <name type="scientific">Pseudomonas syringae pv. maculicola</name>
    <dbReference type="NCBI Taxonomy" id="59511"/>
    <lineage>
        <taxon>Bacteria</taxon>
        <taxon>Pseudomonadati</taxon>
        <taxon>Pseudomonadota</taxon>
        <taxon>Gammaproteobacteria</taxon>
        <taxon>Pseudomonadales</taxon>
        <taxon>Pseudomonadaceae</taxon>
        <taxon>Pseudomonas</taxon>
    </lineage>
</organism>
<evidence type="ECO:0000313" key="2">
    <source>
        <dbReference type="Proteomes" id="UP000282378"/>
    </source>
</evidence>
<comment type="caution">
    <text evidence="1">The sequence shown here is derived from an EMBL/GenBank/DDBJ whole genome shotgun (WGS) entry which is preliminary data.</text>
</comment>